<evidence type="ECO:0000313" key="2">
    <source>
        <dbReference type="Proteomes" id="UP000188268"/>
    </source>
</evidence>
<name>A0A1R3K4G2_COCAP</name>
<evidence type="ECO:0000313" key="1">
    <source>
        <dbReference type="EMBL" id="OMP01964.1"/>
    </source>
</evidence>
<keyword evidence="2" id="KW-1185">Reference proteome</keyword>
<dbReference type="Proteomes" id="UP000188268">
    <property type="component" value="Unassembled WGS sequence"/>
</dbReference>
<gene>
    <name evidence="1" type="ORF">CCACVL1_02969</name>
</gene>
<accession>A0A1R3K4G2</accession>
<proteinExistence type="predicted"/>
<dbReference type="EMBL" id="AWWV01006325">
    <property type="protein sequence ID" value="OMP01964.1"/>
    <property type="molecule type" value="Genomic_DNA"/>
</dbReference>
<reference evidence="1 2" key="1">
    <citation type="submission" date="2013-09" db="EMBL/GenBank/DDBJ databases">
        <title>Corchorus capsularis genome sequencing.</title>
        <authorList>
            <person name="Alam M."/>
            <person name="Haque M.S."/>
            <person name="Islam M.S."/>
            <person name="Emdad E.M."/>
            <person name="Islam M.M."/>
            <person name="Ahmed B."/>
            <person name="Halim A."/>
            <person name="Hossen Q.M.M."/>
            <person name="Hossain M.Z."/>
            <person name="Ahmed R."/>
            <person name="Khan M.M."/>
            <person name="Islam R."/>
            <person name="Rashid M.M."/>
            <person name="Khan S.A."/>
            <person name="Rahman M.S."/>
            <person name="Alam M."/>
        </authorList>
    </citation>
    <scope>NUCLEOTIDE SEQUENCE [LARGE SCALE GENOMIC DNA]</scope>
    <source>
        <strain evidence="2">cv. CVL-1</strain>
        <tissue evidence="1">Whole seedling</tissue>
    </source>
</reference>
<protein>
    <submittedName>
        <fullName evidence="1">Uncharacterized protein</fullName>
    </submittedName>
</protein>
<comment type="caution">
    <text evidence="1">The sequence shown here is derived from an EMBL/GenBank/DDBJ whole genome shotgun (WGS) entry which is preliminary data.</text>
</comment>
<organism evidence="1 2">
    <name type="scientific">Corchorus capsularis</name>
    <name type="common">Jute</name>
    <dbReference type="NCBI Taxonomy" id="210143"/>
    <lineage>
        <taxon>Eukaryota</taxon>
        <taxon>Viridiplantae</taxon>
        <taxon>Streptophyta</taxon>
        <taxon>Embryophyta</taxon>
        <taxon>Tracheophyta</taxon>
        <taxon>Spermatophyta</taxon>
        <taxon>Magnoliopsida</taxon>
        <taxon>eudicotyledons</taxon>
        <taxon>Gunneridae</taxon>
        <taxon>Pentapetalae</taxon>
        <taxon>rosids</taxon>
        <taxon>malvids</taxon>
        <taxon>Malvales</taxon>
        <taxon>Malvaceae</taxon>
        <taxon>Grewioideae</taxon>
        <taxon>Apeibeae</taxon>
        <taxon>Corchorus</taxon>
    </lineage>
</organism>
<sequence length="39" mass="5054">MTYYYTYTDVRNELRVTARRDRNHRKLKRWKYKNKSLDN</sequence>
<dbReference type="AlphaFoldDB" id="A0A1R3K4G2"/>
<dbReference type="Gramene" id="OMP01964">
    <property type="protein sequence ID" value="OMP01964"/>
    <property type="gene ID" value="CCACVL1_02969"/>
</dbReference>